<name>A0A5B2VJN1_9BACT</name>
<proteinExistence type="predicted"/>
<sequence>MLPITERLQQQDWQKAATDLHAQGHALLPNILQQHECDTLIAAYNADDTYRKTISMERYRFGQGQYKYFRYPLPALISDIRQTVYPYLAPVANKWMEVLNIATRFPPTLAELKSLCDAKGQTQPTVLILQYGPGGFNTLHQDLYGEVYFPMQLVLFLNEPGTDYTGGEFVLTEQIPRAQSKANVLQPRRGDMLLFTTNFRPAKGSKGYYRVNMKHGVSPLHSGNRHTLGIIFHDAES</sequence>
<dbReference type="Proteomes" id="UP000324611">
    <property type="component" value="Unassembled WGS sequence"/>
</dbReference>
<dbReference type="Gene3D" id="2.60.120.620">
    <property type="entry name" value="q2cbj1_9rhob like domain"/>
    <property type="match status" value="1"/>
</dbReference>
<dbReference type="AlphaFoldDB" id="A0A5B2VJN1"/>
<dbReference type="RefSeq" id="WP_149839611.1">
    <property type="nucleotide sequence ID" value="NZ_VUOC01000004.1"/>
</dbReference>
<dbReference type="EMBL" id="VUOC01000004">
    <property type="protein sequence ID" value="KAA2238429.1"/>
    <property type="molecule type" value="Genomic_DNA"/>
</dbReference>
<accession>A0A5B2VJN1</accession>
<organism evidence="1 2">
    <name type="scientific">Chitinophaga agrisoli</name>
    <dbReference type="NCBI Taxonomy" id="2607653"/>
    <lineage>
        <taxon>Bacteria</taxon>
        <taxon>Pseudomonadati</taxon>
        <taxon>Bacteroidota</taxon>
        <taxon>Chitinophagia</taxon>
        <taxon>Chitinophagales</taxon>
        <taxon>Chitinophagaceae</taxon>
        <taxon>Chitinophaga</taxon>
    </lineage>
</organism>
<evidence type="ECO:0000313" key="1">
    <source>
        <dbReference type="EMBL" id="KAA2238429.1"/>
    </source>
</evidence>
<gene>
    <name evidence="1" type="ORF">F0L74_19570</name>
</gene>
<reference evidence="1 2" key="1">
    <citation type="submission" date="2019-09" db="EMBL/GenBank/DDBJ databases">
        <title>Chitinophaga ginsengihumi sp. nov., isolated from soil of ginseng rhizosphere.</title>
        <authorList>
            <person name="Lee J."/>
        </authorList>
    </citation>
    <scope>NUCLEOTIDE SEQUENCE [LARGE SCALE GENOMIC DNA]</scope>
    <source>
        <strain evidence="1 2">BN140078</strain>
    </source>
</reference>
<keyword evidence="2" id="KW-1185">Reference proteome</keyword>
<evidence type="ECO:0000313" key="2">
    <source>
        <dbReference type="Proteomes" id="UP000324611"/>
    </source>
</evidence>
<comment type="caution">
    <text evidence="1">The sequence shown here is derived from an EMBL/GenBank/DDBJ whole genome shotgun (WGS) entry which is preliminary data.</text>
</comment>
<dbReference type="InterPro" id="IPR018655">
    <property type="entry name" value="DUF2086"/>
</dbReference>
<protein>
    <submittedName>
        <fullName evidence="1">2OG-Fe(II) oxygenase</fullName>
    </submittedName>
</protein>
<dbReference type="Pfam" id="PF09859">
    <property type="entry name" value="Oxygenase-NA"/>
    <property type="match status" value="1"/>
</dbReference>
<reference evidence="1 2" key="2">
    <citation type="submission" date="2019-09" db="EMBL/GenBank/DDBJ databases">
        <authorList>
            <person name="Jin C."/>
        </authorList>
    </citation>
    <scope>NUCLEOTIDE SEQUENCE [LARGE SCALE GENOMIC DNA]</scope>
    <source>
        <strain evidence="1 2">BN140078</strain>
    </source>
</reference>